<accession>A0AAV9DU53</accession>
<dbReference type="Proteomes" id="UP001180020">
    <property type="component" value="Unassembled WGS sequence"/>
</dbReference>
<proteinExistence type="predicted"/>
<reference evidence="2" key="2">
    <citation type="submission" date="2023-06" db="EMBL/GenBank/DDBJ databases">
        <authorList>
            <person name="Ma L."/>
            <person name="Liu K.-W."/>
            <person name="Li Z."/>
            <person name="Hsiao Y.-Y."/>
            <person name="Qi Y."/>
            <person name="Fu T."/>
            <person name="Tang G."/>
            <person name="Zhang D."/>
            <person name="Sun W.-H."/>
            <person name="Liu D.-K."/>
            <person name="Li Y."/>
            <person name="Chen G.-Z."/>
            <person name="Liu X.-D."/>
            <person name="Liao X.-Y."/>
            <person name="Jiang Y.-T."/>
            <person name="Yu X."/>
            <person name="Hao Y."/>
            <person name="Huang J."/>
            <person name="Zhao X.-W."/>
            <person name="Ke S."/>
            <person name="Chen Y.-Y."/>
            <person name="Wu W.-L."/>
            <person name="Hsu J.-L."/>
            <person name="Lin Y.-F."/>
            <person name="Huang M.-D."/>
            <person name="Li C.-Y."/>
            <person name="Huang L."/>
            <person name="Wang Z.-W."/>
            <person name="Zhao X."/>
            <person name="Zhong W.-Y."/>
            <person name="Peng D.-H."/>
            <person name="Ahmad S."/>
            <person name="Lan S."/>
            <person name="Zhang J.-S."/>
            <person name="Tsai W.-C."/>
            <person name="Van De Peer Y."/>
            <person name="Liu Z.-J."/>
        </authorList>
    </citation>
    <scope>NUCLEOTIDE SEQUENCE</scope>
    <source>
        <strain evidence="2">CP</strain>
        <tissue evidence="2">Leaves</tissue>
    </source>
</reference>
<keyword evidence="3" id="KW-1185">Reference proteome</keyword>
<name>A0AAV9DU53_ACOCL</name>
<evidence type="ECO:0000313" key="2">
    <source>
        <dbReference type="EMBL" id="KAK1304585.1"/>
    </source>
</evidence>
<dbReference type="AlphaFoldDB" id="A0AAV9DU53"/>
<comment type="caution">
    <text evidence="2">The sequence shown here is derived from an EMBL/GenBank/DDBJ whole genome shotgun (WGS) entry which is preliminary data.</text>
</comment>
<evidence type="ECO:0000256" key="1">
    <source>
        <dbReference type="SAM" id="MobiDB-lite"/>
    </source>
</evidence>
<dbReference type="EMBL" id="JAUJYO010000011">
    <property type="protein sequence ID" value="KAK1304585.1"/>
    <property type="molecule type" value="Genomic_DNA"/>
</dbReference>
<reference evidence="2" key="1">
    <citation type="journal article" date="2023" name="Nat. Commun.">
        <title>Diploid and tetraploid genomes of Acorus and the evolution of monocots.</title>
        <authorList>
            <person name="Ma L."/>
            <person name="Liu K.W."/>
            <person name="Li Z."/>
            <person name="Hsiao Y.Y."/>
            <person name="Qi Y."/>
            <person name="Fu T."/>
            <person name="Tang G.D."/>
            <person name="Zhang D."/>
            <person name="Sun W.H."/>
            <person name="Liu D.K."/>
            <person name="Li Y."/>
            <person name="Chen G.Z."/>
            <person name="Liu X.D."/>
            <person name="Liao X.Y."/>
            <person name="Jiang Y.T."/>
            <person name="Yu X."/>
            <person name="Hao Y."/>
            <person name="Huang J."/>
            <person name="Zhao X.W."/>
            <person name="Ke S."/>
            <person name="Chen Y.Y."/>
            <person name="Wu W.L."/>
            <person name="Hsu J.L."/>
            <person name="Lin Y.F."/>
            <person name="Huang M.D."/>
            <person name="Li C.Y."/>
            <person name="Huang L."/>
            <person name="Wang Z.W."/>
            <person name="Zhao X."/>
            <person name="Zhong W.Y."/>
            <person name="Peng D.H."/>
            <person name="Ahmad S."/>
            <person name="Lan S."/>
            <person name="Zhang J.S."/>
            <person name="Tsai W.C."/>
            <person name="Van de Peer Y."/>
            <person name="Liu Z.J."/>
        </authorList>
    </citation>
    <scope>NUCLEOTIDE SEQUENCE</scope>
    <source>
        <strain evidence="2">CP</strain>
    </source>
</reference>
<feature type="compositionally biased region" description="Basic and acidic residues" evidence="1">
    <location>
        <begin position="30"/>
        <end position="44"/>
    </location>
</feature>
<gene>
    <name evidence="2" type="ORF">QJS10_CPB11g01602</name>
</gene>
<sequence length="58" mass="6766">MVTDKDHGFDEKVVMDRLHKINTCLSRSQQQDKRGQEMLTERESTGQQMSMEGEHRTA</sequence>
<evidence type="ECO:0000313" key="3">
    <source>
        <dbReference type="Proteomes" id="UP001180020"/>
    </source>
</evidence>
<protein>
    <submittedName>
        <fullName evidence="2">Uncharacterized protein</fullName>
    </submittedName>
</protein>
<organism evidence="2 3">
    <name type="scientific">Acorus calamus</name>
    <name type="common">Sweet flag</name>
    <dbReference type="NCBI Taxonomy" id="4465"/>
    <lineage>
        <taxon>Eukaryota</taxon>
        <taxon>Viridiplantae</taxon>
        <taxon>Streptophyta</taxon>
        <taxon>Embryophyta</taxon>
        <taxon>Tracheophyta</taxon>
        <taxon>Spermatophyta</taxon>
        <taxon>Magnoliopsida</taxon>
        <taxon>Liliopsida</taxon>
        <taxon>Acoraceae</taxon>
        <taxon>Acorus</taxon>
    </lineage>
</organism>
<feature type="region of interest" description="Disordered" evidence="1">
    <location>
        <begin position="25"/>
        <end position="58"/>
    </location>
</feature>